<dbReference type="OrthoDB" id="422540at2759"/>
<organism evidence="2 3">
    <name type="scientific">Nephila pilipes</name>
    <name type="common">Giant wood spider</name>
    <name type="synonym">Nephila maculata</name>
    <dbReference type="NCBI Taxonomy" id="299642"/>
    <lineage>
        <taxon>Eukaryota</taxon>
        <taxon>Metazoa</taxon>
        <taxon>Ecdysozoa</taxon>
        <taxon>Arthropoda</taxon>
        <taxon>Chelicerata</taxon>
        <taxon>Arachnida</taxon>
        <taxon>Araneae</taxon>
        <taxon>Araneomorphae</taxon>
        <taxon>Entelegynae</taxon>
        <taxon>Araneoidea</taxon>
        <taxon>Nephilidae</taxon>
        <taxon>Nephila</taxon>
    </lineage>
</organism>
<keyword evidence="3" id="KW-1185">Reference proteome</keyword>
<gene>
    <name evidence="2" type="primary">POL_683</name>
    <name evidence="2" type="ORF">NPIL_518131</name>
</gene>
<protein>
    <submittedName>
        <fullName evidence="2">Retrovirus-related Pol polyprotein from transposon 412</fullName>
    </submittedName>
</protein>
<accession>A0A8X6PMT1</accession>
<dbReference type="EMBL" id="BMAW01118388">
    <property type="protein sequence ID" value="GFT79479.1"/>
    <property type="molecule type" value="Genomic_DNA"/>
</dbReference>
<evidence type="ECO:0000313" key="3">
    <source>
        <dbReference type="Proteomes" id="UP000887013"/>
    </source>
</evidence>
<dbReference type="Proteomes" id="UP000887013">
    <property type="component" value="Unassembled WGS sequence"/>
</dbReference>
<keyword evidence="1" id="KW-0732">Signal</keyword>
<feature type="chain" id="PRO_5036442822" evidence="1">
    <location>
        <begin position="23"/>
        <end position="84"/>
    </location>
</feature>
<comment type="caution">
    <text evidence="2">The sequence shown here is derived from an EMBL/GenBank/DDBJ whole genome shotgun (WGS) entry which is preliminary data.</text>
</comment>
<name>A0A8X6PMT1_NEPPI</name>
<feature type="signal peptide" evidence="1">
    <location>
        <begin position="1"/>
        <end position="22"/>
    </location>
</feature>
<proteinExistence type="predicted"/>
<dbReference type="AlphaFoldDB" id="A0A8X6PMT1"/>
<reference evidence="2" key="1">
    <citation type="submission" date="2020-08" db="EMBL/GenBank/DDBJ databases">
        <title>Multicomponent nature underlies the extraordinary mechanical properties of spider dragline silk.</title>
        <authorList>
            <person name="Kono N."/>
            <person name="Nakamura H."/>
            <person name="Mori M."/>
            <person name="Yoshida Y."/>
            <person name="Ohtoshi R."/>
            <person name="Malay A.D."/>
            <person name="Moran D.A.P."/>
            <person name="Tomita M."/>
            <person name="Numata K."/>
            <person name="Arakawa K."/>
        </authorList>
    </citation>
    <scope>NUCLEOTIDE SEQUENCE</scope>
</reference>
<sequence length="84" mass="9703">MAYDQWTAVLLTILLGFNTTWKEDLRATTAEMIYGAPVRLPGEFLCPFKQNTDPATFVGKLRESMQRLSPPTTRHHRKKIRARI</sequence>
<dbReference type="PANTHER" id="PTHR38681:SF1">
    <property type="entry name" value="RETROVIRUS-RELATED POL POLYPROTEIN FROM TRANSPOSON 412-LIKE PROTEIN"/>
    <property type="match status" value="1"/>
</dbReference>
<evidence type="ECO:0000313" key="2">
    <source>
        <dbReference type="EMBL" id="GFT79479.1"/>
    </source>
</evidence>
<evidence type="ECO:0000256" key="1">
    <source>
        <dbReference type="SAM" id="SignalP"/>
    </source>
</evidence>
<dbReference type="PANTHER" id="PTHR38681">
    <property type="entry name" value="RETROVIRUS-RELATED POL POLYPROTEIN FROM TRANSPOSON 412-LIKE PROTEIN-RELATED"/>
    <property type="match status" value="1"/>
</dbReference>